<accession>A0A9P9AKN2</accession>
<organism evidence="1 2">
    <name type="scientific">Thelonectria olida</name>
    <dbReference type="NCBI Taxonomy" id="1576542"/>
    <lineage>
        <taxon>Eukaryota</taxon>
        <taxon>Fungi</taxon>
        <taxon>Dikarya</taxon>
        <taxon>Ascomycota</taxon>
        <taxon>Pezizomycotina</taxon>
        <taxon>Sordariomycetes</taxon>
        <taxon>Hypocreomycetidae</taxon>
        <taxon>Hypocreales</taxon>
        <taxon>Nectriaceae</taxon>
        <taxon>Thelonectria</taxon>
    </lineage>
</organism>
<feature type="non-terminal residue" evidence="1">
    <location>
        <position position="96"/>
    </location>
</feature>
<dbReference type="AlphaFoldDB" id="A0A9P9AKN2"/>
<sequence>LARHDFTQPFELDEDPKKQDKLTIWIEYLNYEYWWLDKYTGDIERLEPDHDKAWQELVDMDILRPHETKEFVRTAASGMECQTEEDQAMKAVQRAE</sequence>
<dbReference type="Proteomes" id="UP000777438">
    <property type="component" value="Unassembled WGS sequence"/>
</dbReference>
<comment type="caution">
    <text evidence="1">The sequence shown here is derived from an EMBL/GenBank/DDBJ whole genome shotgun (WGS) entry which is preliminary data.</text>
</comment>
<dbReference type="EMBL" id="JAGPYM010000024">
    <property type="protein sequence ID" value="KAH6881141.1"/>
    <property type="molecule type" value="Genomic_DNA"/>
</dbReference>
<keyword evidence="2" id="KW-1185">Reference proteome</keyword>
<evidence type="ECO:0000313" key="2">
    <source>
        <dbReference type="Proteomes" id="UP000777438"/>
    </source>
</evidence>
<protein>
    <submittedName>
        <fullName evidence="1">Uncharacterized protein</fullName>
    </submittedName>
</protein>
<feature type="non-terminal residue" evidence="1">
    <location>
        <position position="1"/>
    </location>
</feature>
<dbReference type="OrthoDB" id="5419928at2759"/>
<evidence type="ECO:0000313" key="1">
    <source>
        <dbReference type="EMBL" id="KAH6881141.1"/>
    </source>
</evidence>
<reference evidence="1 2" key="1">
    <citation type="journal article" date="2021" name="Nat. Commun.">
        <title>Genetic determinants of endophytism in the Arabidopsis root mycobiome.</title>
        <authorList>
            <person name="Mesny F."/>
            <person name="Miyauchi S."/>
            <person name="Thiergart T."/>
            <person name="Pickel B."/>
            <person name="Atanasova L."/>
            <person name="Karlsson M."/>
            <person name="Huettel B."/>
            <person name="Barry K.W."/>
            <person name="Haridas S."/>
            <person name="Chen C."/>
            <person name="Bauer D."/>
            <person name="Andreopoulos W."/>
            <person name="Pangilinan J."/>
            <person name="LaButti K."/>
            <person name="Riley R."/>
            <person name="Lipzen A."/>
            <person name="Clum A."/>
            <person name="Drula E."/>
            <person name="Henrissat B."/>
            <person name="Kohler A."/>
            <person name="Grigoriev I.V."/>
            <person name="Martin F.M."/>
            <person name="Hacquard S."/>
        </authorList>
    </citation>
    <scope>NUCLEOTIDE SEQUENCE [LARGE SCALE GENOMIC DNA]</scope>
    <source>
        <strain evidence="1 2">MPI-CAGE-CH-0241</strain>
    </source>
</reference>
<proteinExistence type="predicted"/>
<name>A0A9P9AKN2_9HYPO</name>
<gene>
    <name evidence="1" type="ORF">B0T10DRAFT_361952</name>
</gene>